<comment type="caution">
    <text evidence="4">The sequence shown here is derived from an EMBL/GenBank/DDBJ whole genome shotgun (WGS) entry which is preliminary data.</text>
</comment>
<evidence type="ECO:0000313" key="5">
    <source>
        <dbReference type="Proteomes" id="UP000593562"/>
    </source>
</evidence>
<dbReference type="AlphaFoldDB" id="A0A7J7DY80"/>
<dbReference type="PROSITE" id="PS50053">
    <property type="entry name" value="UBIQUITIN_2"/>
    <property type="match status" value="1"/>
</dbReference>
<dbReference type="InterPro" id="IPR050216">
    <property type="entry name" value="LRR_domain-containing"/>
</dbReference>
<dbReference type="Proteomes" id="UP000593562">
    <property type="component" value="Unassembled WGS sequence"/>
</dbReference>
<accession>A0A7J7DY80</accession>
<dbReference type="CDD" id="cd17039">
    <property type="entry name" value="Ubl_ubiquitin_like"/>
    <property type="match status" value="1"/>
</dbReference>
<dbReference type="SMART" id="SM00364">
    <property type="entry name" value="LRR_BAC"/>
    <property type="match status" value="4"/>
</dbReference>
<keyword evidence="5" id="KW-1185">Reference proteome</keyword>
<dbReference type="Gene3D" id="3.10.20.90">
    <property type="entry name" value="Phosphatidylinositol 3-kinase Catalytic Subunit, Chain A, domain 1"/>
    <property type="match status" value="1"/>
</dbReference>
<dbReference type="OrthoDB" id="2187496at2759"/>
<dbReference type="SUPFAM" id="SSF54236">
    <property type="entry name" value="Ubiquitin-like"/>
    <property type="match status" value="1"/>
</dbReference>
<evidence type="ECO:0000256" key="1">
    <source>
        <dbReference type="ARBA" id="ARBA00022614"/>
    </source>
</evidence>
<evidence type="ECO:0000313" key="4">
    <source>
        <dbReference type="EMBL" id="KAF5751340.1"/>
    </source>
</evidence>
<dbReference type="PROSITE" id="PS51450">
    <property type="entry name" value="LRR"/>
    <property type="match status" value="1"/>
</dbReference>
<dbReference type="SUPFAM" id="SSF52058">
    <property type="entry name" value="L domain-like"/>
    <property type="match status" value="1"/>
</dbReference>
<evidence type="ECO:0000259" key="3">
    <source>
        <dbReference type="PROSITE" id="PS50053"/>
    </source>
</evidence>
<dbReference type="InterPro" id="IPR003591">
    <property type="entry name" value="Leu-rich_rpt_typical-subtyp"/>
</dbReference>
<dbReference type="Pfam" id="PF13855">
    <property type="entry name" value="LRR_8"/>
    <property type="match status" value="2"/>
</dbReference>
<name>A0A7J7DY80_TRIWF</name>
<gene>
    <name evidence="4" type="ORF">HS088_TW02G00353</name>
</gene>
<keyword evidence="1" id="KW-0433">Leucine-rich repeat</keyword>
<dbReference type="InterPro" id="IPR000626">
    <property type="entry name" value="Ubiquitin-like_dom"/>
</dbReference>
<feature type="domain" description="Ubiquitin-like" evidence="3">
    <location>
        <begin position="20"/>
        <end position="93"/>
    </location>
</feature>
<reference evidence="4 5" key="1">
    <citation type="journal article" date="2020" name="Nat. Commun.">
        <title>Genome of Tripterygium wilfordii and identification of cytochrome P450 involved in triptolide biosynthesis.</title>
        <authorList>
            <person name="Tu L."/>
            <person name="Su P."/>
            <person name="Zhang Z."/>
            <person name="Gao L."/>
            <person name="Wang J."/>
            <person name="Hu T."/>
            <person name="Zhou J."/>
            <person name="Zhang Y."/>
            <person name="Zhao Y."/>
            <person name="Liu Y."/>
            <person name="Song Y."/>
            <person name="Tong Y."/>
            <person name="Lu Y."/>
            <person name="Yang J."/>
            <person name="Xu C."/>
            <person name="Jia M."/>
            <person name="Peters R.J."/>
            <person name="Huang L."/>
            <person name="Gao W."/>
        </authorList>
    </citation>
    <scope>NUCLEOTIDE SEQUENCE [LARGE SCALE GENOMIC DNA]</scope>
    <source>
        <strain evidence="5">cv. XIE 37</strain>
        <tissue evidence="4">Leaf</tissue>
    </source>
</reference>
<dbReference type="InterPro" id="IPR032675">
    <property type="entry name" value="LRR_dom_sf"/>
</dbReference>
<dbReference type="FunCoup" id="A0A7J7DY80">
    <property type="interactions" value="2710"/>
</dbReference>
<protein>
    <submittedName>
        <fullName evidence="4">LRR repeats and ubiquitin-like domain-containing protein</fullName>
    </submittedName>
</protein>
<dbReference type="Gene3D" id="3.80.10.10">
    <property type="entry name" value="Ribonuclease Inhibitor"/>
    <property type="match status" value="1"/>
</dbReference>
<dbReference type="PANTHER" id="PTHR48051">
    <property type="match status" value="1"/>
</dbReference>
<sequence length="381" mass="41750">METGKTDAAAGELKPQSCSSMVTIKVKFGGRSIPISVMPDSTIKDLKSLLQPLTNVLPRGQKLIFKGRVLVDAMTVRESGVTNGANVMLIATQGLHQGDGPILNKAQIRPVRTGNVDELLKMKEDVKVEKNHVERWKITGVIALADRNLKAIPDDVWTCGSLARVLEISNNSVQDVPTKIGSLESLQKLFLNANAISDESIDWEGLKSLKYLTVLSVSQNNLTTLPSSLGALTCLRQLHIAHNKLTSLPTEIGFLSQLEVLKANNNRLSNIPSCIGKCSSLIEVDLSSNLLSAIPDAVGNLRNLKALHLGNNGLKHLPPTLFKMCLQLSTLDLHNTEITVDTLRQFEGWEAFDDRRRLKHQKQLDFRVVGSAEFDEGADKN</sequence>
<dbReference type="SMART" id="SM00369">
    <property type="entry name" value="LRR_TYP"/>
    <property type="match status" value="6"/>
</dbReference>
<dbReference type="SMART" id="SM00213">
    <property type="entry name" value="UBQ"/>
    <property type="match status" value="1"/>
</dbReference>
<dbReference type="Pfam" id="PF00240">
    <property type="entry name" value="ubiquitin"/>
    <property type="match status" value="1"/>
</dbReference>
<evidence type="ECO:0000256" key="2">
    <source>
        <dbReference type="ARBA" id="ARBA00022737"/>
    </source>
</evidence>
<dbReference type="InterPro" id="IPR029071">
    <property type="entry name" value="Ubiquitin-like_domsf"/>
</dbReference>
<dbReference type="InParanoid" id="A0A7J7DY80"/>
<dbReference type="InterPro" id="IPR001611">
    <property type="entry name" value="Leu-rich_rpt"/>
</dbReference>
<proteinExistence type="predicted"/>
<dbReference type="PANTHER" id="PTHR48051:SF1">
    <property type="entry name" value="RAS SUPPRESSOR PROTEIN 1"/>
    <property type="match status" value="1"/>
</dbReference>
<dbReference type="GO" id="GO:0005737">
    <property type="term" value="C:cytoplasm"/>
    <property type="evidence" value="ECO:0007669"/>
    <property type="project" value="TreeGrafter"/>
</dbReference>
<keyword evidence="2" id="KW-0677">Repeat</keyword>
<dbReference type="EMBL" id="JAAARO010000002">
    <property type="protein sequence ID" value="KAF5751340.1"/>
    <property type="molecule type" value="Genomic_DNA"/>
</dbReference>
<organism evidence="4 5">
    <name type="scientific">Tripterygium wilfordii</name>
    <name type="common">Thunder God vine</name>
    <dbReference type="NCBI Taxonomy" id="458696"/>
    <lineage>
        <taxon>Eukaryota</taxon>
        <taxon>Viridiplantae</taxon>
        <taxon>Streptophyta</taxon>
        <taxon>Embryophyta</taxon>
        <taxon>Tracheophyta</taxon>
        <taxon>Spermatophyta</taxon>
        <taxon>Magnoliopsida</taxon>
        <taxon>eudicotyledons</taxon>
        <taxon>Gunneridae</taxon>
        <taxon>Pentapetalae</taxon>
        <taxon>rosids</taxon>
        <taxon>fabids</taxon>
        <taxon>Celastrales</taxon>
        <taxon>Celastraceae</taxon>
        <taxon>Tripterygium</taxon>
    </lineage>
</organism>